<feature type="compositionally biased region" description="Acidic residues" evidence="1">
    <location>
        <begin position="155"/>
        <end position="166"/>
    </location>
</feature>
<feature type="non-terminal residue" evidence="2">
    <location>
        <position position="1"/>
    </location>
</feature>
<evidence type="ECO:0000313" key="2">
    <source>
        <dbReference type="EMBL" id="SVC28908.1"/>
    </source>
</evidence>
<accession>A0A382KW99</accession>
<gene>
    <name evidence="2" type="ORF">METZ01_LOCUS281762</name>
</gene>
<reference evidence="2" key="1">
    <citation type="submission" date="2018-05" db="EMBL/GenBank/DDBJ databases">
        <authorList>
            <person name="Lanie J.A."/>
            <person name="Ng W.-L."/>
            <person name="Kazmierczak K.M."/>
            <person name="Andrzejewski T.M."/>
            <person name="Davidsen T.M."/>
            <person name="Wayne K.J."/>
            <person name="Tettelin H."/>
            <person name="Glass J.I."/>
            <person name="Rusch D."/>
            <person name="Podicherti R."/>
            <person name="Tsui H.-C.T."/>
            <person name="Winkler M.E."/>
        </authorList>
    </citation>
    <scope>NUCLEOTIDE SEQUENCE</scope>
</reference>
<dbReference type="EMBL" id="UINC01083316">
    <property type="protein sequence ID" value="SVC28908.1"/>
    <property type="molecule type" value="Genomic_DNA"/>
</dbReference>
<evidence type="ECO:0008006" key="3">
    <source>
        <dbReference type="Google" id="ProtNLM"/>
    </source>
</evidence>
<name>A0A382KW99_9ZZZZ</name>
<evidence type="ECO:0000256" key="1">
    <source>
        <dbReference type="SAM" id="MobiDB-lite"/>
    </source>
</evidence>
<feature type="non-terminal residue" evidence="2">
    <location>
        <position position="246"/>
    </location>
</feature>
<sequence>VILLVLAVTVACGMKGPPRPPVSIVPSQIELPDIARVRDRVYLTFQVPASDSDGDSPADIERVEVYGVTTQPTSDRPSEEFSDDWLEAATLVASISVRPPGLMPAEVLSDGDEIESEDNSSPNRFEDELVAQGELITIVEQLTPESFIAVVIDDEDEDEDEDEEDDSGRLIPVPFVAPPIPMPAIRSYVAFGVSSRRREGDPSPMAIVPLTEPPESPGPVTVTYTAGAVSVQWEEPEYFRYRVQPE</sequence>
<proteinExistence type="predicted"/>
<feature type="region of interest" description="Disordered" evidence="1">
    <location>
        <begin position="155"/>
        <end position="174"/>
    </location>
</feature>
<organism evidence="2">
    <name type="scientific">marine metagenome</name>
    <dbReference type="NCBI Taxonomy" id="408172"/>
    <lineage>
        <taxon>unclassified sequences</taxon>
        <taxon>metagenomes</taxon>
        <taxon>ecological metagenomes</taxon>
    </lineage>
</organism>
<feature type="region of interest" description="Disordered" evidence="1">
    <location>
        <begin position="196"/>
        <end position="219"/>
    </location>
</feature>
<dbReference type="AlphaFoldDB" id="A0A382KW99"/>
<protein>
    <recommendedName>
        <fullName evidence="3">Fibronectin type-III domain-containing protein</fullName>
    </recommendedName>
</protein>